<proteinExistence type="inferred from homology"/>
<protein>
    <recommendedName>
        <fullName evidence="11">Glutathione hydrolase</fullName>
        <ecNumber evidence="11">2.3.2.2</ecNumber>
        <ecNumber evidence="11">3.4.19.13</ecNumber>
    </recommendedName>
    <alternativeName>
        <fullName evidence="11">Gamma-glutamyltransferase</fullName>
    </alternativeName>
    <alternativeName>
        <fullName evidence="11">Gamma-glutamyltranspeptidase</fullName>
    </alternativeName>
</protein>
<feature type="binding site" evidence="10">
    <location>
        <position position="440"/>
    </location>
    <ligand>
        <name>L-glutamate</name>
        <dbReference type="ChEBI" id="CHEBI:29985"/>
    </ligand>
</feature>
<comment type="pathway">
    <text evidence="3 11">Sulfur metabolism; glutathione metabolism.</text>
</comment>
<evidence type="ECO:0000256" key="2">
    <source>
        <dbReference type="ARBA" id="ARBA00001089"/>
    </source>
</evidence>
<organism evidence="12 13">
    <name type="scientific">Rhododendron griersonianum</name>
    <dbReference type="NCBI Taxonomy" id="479676"/>
    <lineage>
        <taxon>Eukaryota</taxon>
        <taxon>Viridiplantae</taxon>
        <taxon>Streptophyta</taxon>
        <taxon>Embryophyta</taxon>
        <taxon>Tracheophyta</taxon>
        <taxon>Spermatophyta</taxon>
        <taxon>Magnoliopsida</taxon>
        <taxon>eudicotyledons</taxon>
        <taxon>Gunneridae</taxon>
        <taxon>Pentapetalae</taxon>
        <taxon>asterids</taxon>
        <taxon>Ericales</taxon>
        <taxon>Ericaceae</taxon>
        <taxon>Ericoideae</taxon>
        <taxon>Rhodoreae</taxon>
        <taxon>Rhododendron</taxon>
    </lineage>
</organism>
<keyword evidence="13" id="KW-1185">Reference proteome</keyword>
<dbReference type="GO" id="GO:0005886">
    <property type="term" value="C:plasma membrane"/>
    <property type="evidence" value="ECO:0007669"/>
    <property type="project" value="TreeGrafter"/>
</dbReference>
<evidence type="ECO:0000256" key="4">
    <source>
        <dbReference type="ARBA" id="ARBA00009381"/>
    </source>
</evidence>
<comment type="catalytic activity">
    <reaction evidence="8 11">
        <text>an N-terminal (5-L-glutamyl)-[peptide] + an alpha-amino acid = 5-L-glutamyl amino acid + an N-terminal L-alpha-aminoacyl-[peptide]</text>
        <dbReference type="Rhea" id="RHEA:23904"/>
        <dbReference type="Rhea" id="RHEA-COMP:9780"/>
        <dbReference type="Rhea" id="RHEA-COMP:9795"/>
        <dbReference type="ChEBI" id="CHEBI:77644"/>
        <dbReference type="ChEBI" id="CHEBI:78597"/>
        <dbReference type="ChEBI" id="CHEBI:78599"/>
        <dbReference type="ChEBI" id="CHEBI:78608"/>
        <dbReference type="EC" id="2.3.2.2"/>
    </reaction>
</comment>
<dbReference type="EC" id="3.4.19.13" evidence="11"/>
<dbReference type="PANTHER" id="PTHR11686">
    <property type="entry name" value="GAMMA GLUTAMYL TRANSPEPTIDASE"/>
    <property type="match status" value="1"/>
</dbReference>
<comment type="function">
    <text evidence="11">Cleaves the gamma-glutamyl peptide bond of glutathione and glutathione conjugates.</text>
</comment>
<dbReference type="SUPFAM" id="SSF56235">
    <property type="entry name" value="N-terminal nucleophile aminohydrolases (Ntn hydrolases)"/>
    <property type="match status" value="1"/>
</dbReference>
<comment type="catalytic activity">
    <reaction evidence="1 11">
        <text>an S-substituted glutathione + H2O = an S-substituted L-cysteinylglycine + L-glutamate</text>
        <dbReference type="Rhea" id="RHEA:59468"/>
        <dbReference type="ChEBI" id="CHEBI:15377"/>
        <dbReference type="ChEBI" id="CHEBI:29985"/>
        <dbReference type="ChEBI" id="CHEBI:90779"/>
        <dbReference type="ChEBI" id="CHEBI:143103"/>
        <dbReference type="EC" id="3.4.19.13"/>
    </reaction>
</comment>
<dbReference type="AlphaFoldDB" id="A0AAV6ILL2"/>
<evidence type="ECO:0000256" key="7">
    <source>
        <dbReference type="ARBA" id="ARBA00023180"/>
    </source>
</evidence>
<comment type="caution">
    <text evidence="12">The sequence shown here is derived from an EMBL/GenBank/DDBJ whole genome shotgun (WGS) entry which is preliminary data.</text>
</comment>
<evidence type="ECO:0000256" key="8">
    <source>
        <dbReference type="ARBA" id="ARBA00047417"/>
    </source>
</evidence>
<keyword evidence="6 11" id="KW-0378">Hydrolase</keyword>
<dbReference type="GO" id="GO:0103068">
    <property type="term" value="F:leukotriene C4 gamma-glutamyl transferase activity"/>
    <property type="evidence" value="ECO:0007669"/>
    <property type="project" value="UniProtKB-EC"/>
</dbReference>
<dbReference type="Gene3D" id="3.60.20.40">
    <property type="match status" value="1"/>
</dbReference>
<feature type="binding site" evidence="10">
    <location>
        <begin position="416"/>
        <end position="418"/>
    </location>
    <ligand>
        <name>L-glutamate</name>
        <dbReference type="ChEBI" id="CHEBI:29985"/>
    </ligand>
</feature>
<dbReference type="FunFam" id="3.60.20.40:FF:000004">
    <property type="entry name" value="Glutathione hydrolase 1"/>
    <property type="match status" value="1"/>
</dbReference>
<sequence length="599" mass="65816">MTKWSPTPQHFQSPQWVIDSEEEEEDRQFQTQLLVFLKGLELDFCKRRSCHVTLLSPWPTMTLLFFSLLSFMSSASNASAFNSSRREVITARRGVVAADDGRCSRIGRDVLREGGHAVDASVAVALCLGVVSPASSGIGGGAFMLIRLADGTTQALDMRETAPIKASESQGNSRAFIKHGNYTEGSLGRDLSNQLRYLPETDSRFHPISTCRWLKRNQASCQMWDFATCSHQGDRALLELGHLCRNQKLAKTLQEISEHGVEAFYNGSVGLNLVKDVKKAGGILTMEDLRRYQVKLEKQSLLTFLGLKYLILNILAQYGFPLGVSGSLGIHREIEALKHAFAVRMSLGDPNFVNVNKVLVDMLSPKFAADLKKTILDNMTFSPNHYGGRWNLIQDHGTSHISIVDSRRNAVSMTTTVNSYFGAKLLSPSTGIVLNNEMDDFSIPGNSSAGNAPPAPANFIRPFKRPLSSMTPVIVLKGEHLKAVVGASGGSMIIAGTMEVFLNHFARKMDPFSSIMAPRYYHQLIPNILYYENWTTVTGDHFEVPAEIRAALQKKGHTLQGLAGGTICQLVVQELEASSKFGELVGVSDPRKGGYPAGF</sequence>
<dbReference type="PRINTS" id="PR01210">
    <property type="entry name" value="GGTRANSPTASE"/>
</dbReference>
<dbReference type="Proteomes" id="UP000823749">
    <property type="component" value="Chromosome 10"/>
</dbReference>
<evidence type="ECO:0000256" key="1">
    <source>
        <dbReference type="ARBA" id="ARBA00001049"/>
    </source>
</evidence>
<evidence type="ECO:0000313" key="13">
    <source>
        <dbReference type="Proteomes" id="UP000823749"/>
    </source>
</evidence>
<dbReference type="GO" id="GO:0016756">
    <property type="term" value="F:glutathione gamma-glutamylcysteinyltransferase activity"/>
    <property type="evidence" value="ECO:0007669"/>
    <property type="project" value="UniProtKB-ARBA"/>
</dbReference>
<dbReference type="InterPro" id="IPR000101">
    <property type="entry name" value="GGT_peptidase"/>
</dbReference>
<reference evidence="12" key="1">
    <citation type="submission" date="2020-08" db="EMBL/GenBank/DDBJ databases">
        <title>Plant Genome Project.</title>
        <authorList>
            <person name="Zhang R.-G."/>
        </authorList>
    </citation>
    <scope>NUCLEOTIDE SEQUENCE</scope>
    <source>
        <strain evidence="12">WSP0</strain>
        <tissue evidence="12">Leaf</tissue>
    </source>
</reference>
<keyword evidence="5 11" id="KW-0808">Transferase</keyword>
<dbReference type="FunFam" id="1.10.246.130:FF:000001">
    <property type="entry name" value="Gamma-glutamyltransferase 5 isoform 1"/>
    <property type="match status" value="1"/>
</dbReference>
<evidence type="ECO:0000256" key="6">
    <source>
        <dbReference type="ARBA" id="ARBA00022801"/>
    </source>
</evidence>
<evidence type="ECO:0000256" key="9">
    <source>
        <dbReference type="PIRSR" id="PIRSR600101-1"/>
    </source>
</evidence>
<name>A0AAV6ILL2_9ERIC</name>
<keyword evidence="11" id="KW-0012">Acyltransferase</keyword>
<dbReference type="GO" id="GO:0006751">
    <property type="term" value="P:glutathione catabolic process"/>
    <property type="evidence" value="ECO:0007669"/>
    <property type="project" value="UniProtKB-UniRule"/>
</dbReference>
<feature type="binding site" evidence="10">
    <location>
        <position position="490"/>
    </location>
    <ligand>
        <name>L-glutamate</name>
        <dbReference type="ChEBI" id="CHEBI:29985"/>
    </ligand>
</feature>
<evidence type="ECO:0000313" key="12">
    <source>
        <dbReference type="EMBL" id="KAG5529357.1"/>
    </source>
</evidence>
<gene>
    <name evidence="12" type="ORF">RHGRI_029913</name>
</gene>
<dbReference type="Gene3D" id="1.10.246.130">
    <property type="match status" value="1"/>
</dbReference>
<dbReference type="InterPro" id="IPR043137">
    <property type="entry name" value="GGT_ssub_C"/>
</dbReference>
<accession>A0AAV6ILL2</accession>
<keyword evidence="7" id="KW-0325">Glycoprotein</keyword>
<feature type="binding site" evidence="10">
    <location>
        <begin position="468"/>
        <end position="469"/>
    </location>
    <ligand>
        <name>L-glutamate</name>
        <dbReference type="ChEBI" id="CHEBI:29985"/>
    </ligand>
</feature>
<dbReference type="Pfam" id="PF01019">
    <property type="entry name" value="G_glu_transpept"/>
    <property type="match status" value="2"/>
</dbReference>
<dbReference type="InterPro" id="IPR043138">
    <property type="entry name" value="GGT_lsub"/>
</dbReference>
<evidence type="ECO:0000256" key="11">
    <source>
        <dbReference type="RuleBase" id="RU368068"/>
    </source>
</evidence>
<comment type="similarity">
    <text evidence="4">Belongs to the gamma-glutamyltransferase family.</text>
</comment>
<evidence type="ECO:0000256" key="3">
    <source>
        <dbReference type="ARBA" id="ARBA00005115"/>
    </source>
</evidence>
<dbReference type="EMBL" id="JACTNZ010000010">
    <property type="protein sequence ID" value="KAG5529357.1"/>
    <property type="molecule type" value="Genomic_DNA"/>
</dbReference>
<dbReference type="EC" id="2.3.2.2" evidence="11"/>
<evidence type="ECO:0000256" key="10">
    <source>
        <dbReference type="PIRSR" id="PIRSR600101-2"/>
    </source>
</evidence>
<dbReference type="PANTHER" id="PTHR11686:SF34">
    <property type="entry name" value="GLUTATHIONE HYDROLASE 1-RELATED"/>
    <property type="match status" value="1"/>
</dbReference>
<evidence type="ECO:0000256" key="5">
    <source>
        <dbReference type="ARBA" id="ARBA00022679"/>
    </source>
</evidence>
<comment type="catalytic activity">
    <reaction evidence="2 11">
        <text>glutathione + H2O = L-cysteinylglycine + L-glutamate</text>
        <dbReference type="Rhea" id="RHEA:28807"/>
        <dbReference type="ChEBI" id="CHEBI:15377"/>
        <dbReference type="ChEBI" id="CHEBI:29985"/>
        <dbReference type="ChEBI" id="CHEBI:57925"/>
        <dbReference type="ChEBI" id="CHEBI:61694"/>
        <dbReference type="EC" id="3.4.19.13"/>
    </reaction>
</comment>
<dbReference type="GO" id="GO:0036374">
    <property type="term" value="F:glutathione hydrolase activity"/>
    <property type="evidence" value="ECO:0007669"/>
    <property type="project" value="UniProtKB-UniRule"/>
</dbReference>
<feature type="active site" description="Nucleophile" evidence="9">
    <location>
        <position position="398"/>
    </location>
</feature>
<feature type="binding site" evidence="10">
    <location>
        <position position="159"/>
    </location>
    <ligand>
        <name>L-glutamate</name>
        <dbReference type="ChEBI" id="CHEBI:29985"/>
    </ligand>
</feature>
<dbReference type="InterPro" id="IPR029055">
    <property type="entry name" value="Ntn_hydrolases_N"/>
</dbReference>